<feature type="compositionally biased region" description="Low complexity" evidence="10">
    <location>
        <begin position="9"/>
        <end position="75"/>
    </location>
</feature>
<dbReference type="GO" id="GO:0008270">
    <property type="term" value="F:zinc ion binding"/>
    <property type="evidence" value="ECO:0007669"/>
    <property type="project" value="UniProtKB-KW"/>
</dbReference>
<gene>
    <name evidence="12" type="ORF">QBC35DRAFT_18113</name>
</gene>
<feature type="region of interest" description="Disordered" evidence="10">
    <location>
        <begin position="417"/>
        <end position="486"/>
    </location>
</feature>
<dbReference type="InterPro" id="IPR050806">
    <property type="entry name" value="pacC/RIM101"/>
</dbReference>
<dbReference type="Gene3D" id="3.30.160.60">
    <property type="entry name" value="Classic Zinc Finger"/>
    <property type="match status" value="2"/>
</dbReference>
<reference evidence="12" key="2">
    <citation type="submission" date="2023-05" db="EMBL/GenBank/DDBJ databases">
        <authorList>
            <consortium name="Lawrence Berkeley National Laboratory"/>
            <person name="Steindorff A."/>
            <person name="Hensen N."/>
            <person name="Bonometti L."/>
            <person name="Westerberg I."/>
            <person name="Brannstrom I.O."/>
            <person name="Guillou S."/>
            <person name="Cros-Aarteil S."/>
            <person name="Calhoun S."/>
            <person name="Haridas S."/>
            <person name="Kuo A."/>
            <person name="Mondo S."/>
            <person name="Pangilinan J."/>
            <person name="Riley R."/>
            <person name="Labutti K."/>
            <person name="Andreopoulos B."/>
            <person name="Lipzen A."/>
            <person name="Chen C."/>
            <person name="Yanf M."/>
            <person name="Daum C."/>
            <person name="Ng V."/>
            <person name="Clum A."/>
            <person name="Ohm R."/>
            <person name="Martin F."/>
            <person name="Silar P."/>
            <person name="Natvig D."/>
            <person name="Lalanne C."/>
            <person name="Gautier V."/>
            <person name="Ament-Velasquez S.L."/>
            <person name="Kruys A."/>
            <person name="Hutchinson M.I."/>
            <person name="Powell A.J."/>
            <person name="Barry K."/>
            <person name="Miller A.N."/>
            <person name="Grigoriev I.V."/>
            <person name="Debuchy R."/>
            <person name="Gladieux P."/>
            <person name="Thoren M.H."/>
            <person name="Johannesson H."/>
        </authorList>
    </citation>
    <scope>NUCLEOTIDE SEQUENCE</scope>
    <source>
        <strain evidence="12">PSN309</strain>
    </source>
</reference>
<dbReference type="PANTHER" id="PTHR47257:SF1">
    <property type="entry name" value="PH-RESPONSE TRANSCRIPTION FACTOR PACC_RIM101"/>
    <property type="match status" value="1"/>
</dbReference>
<dbReference type="FunFam" id="3.30.160.60:FF:000458">
    <property type="entry name" value="pH-response transcription factor pacC/RIM101"/>
    <property type="match status" value="1"/>
</dbReference>
<comment type="caution">
    <text evidence="12">The sequence shown here is derived from an EMBL/GenBank/DDBJ whole genome shotgun (WGS) entry which is preliminary data.</text>
</comment>
<dbReference type="SUPFAM" id="SSF57667">
    <property type="entry name" value="beta-beta-alpha zinc fingers"/>
    <property type="match status" value="2"/>
</dbReference>
<evidence type="ECO:0000256" key="1">
    <source>
        <dbReference type="ARBA" id="ARBA00004123"/>
    </source>
</evidence>
<evidence type="ECO:0000313" key="13">
    <source>
        <dbReference type="Proteomes" id="UP001302126"/>
    </source>
</evidence>
<feature type="compositionally biased region" description="Low complexity" evidence="10">
    <location>
        <begin position="225"/>
        <end position="234"/>
    </location>
</feature>
<keyword evidence="13" id="KW-1185">Reference proteome</keyword>
<evidence type="ECO:0000256" key="10">
    <source>
        <dbReference type="SAM" id="MobiDB-lite"/>
    </source>
</evidence>
<proteinExistence type="inferred from homology"/>
<evidence type="ECO:0000256" key="5">
    <source>
        <dbReference type="ARBA" id="ARBA00022771"/>
    </source>
</evidence>
<dbReference type="PROSITE" id="PS50157">
    <property type="entry name" value="ZINC_FINGER_C2H2_2"/>
    <property type="match status" value="3"/>
</dbReference>
<comment type="similarity">
    <text evidence="8">Belongs to the pacC/RIM101 family.</text>
</comment>
<feature type="region of interest" description="Disordered" evidence="10">
    <location>
        <begin position="215"/>
        <end position="234"/>
    </location>
</feature>
<comment type="subcellular location">
    <subcellularLocation>
        <location evidence="1">Nucleus</location>
    </subcellularLocation>
</comment>
<keyword evidence="5 9" id="KW-0863">Zinc-finger</keyword>
<dbReference type="InterPro" id="IPR013087">
    <property type="entry name" value="Znf_C2H2_type"/>
</dbReference>
<feature type="region of interest" description="Disordered" evidence="10">
    <location>
        <begin position="499"/>
        <end position="547"/>
    </location>
</feature>
<evidence type="ECO:0000256" key="3">
    <source>
        <dbReference type="ARBA" id="ARBA00022723"/>
    </source>
</evidence>
<feature type="region of interest" description="Disordered" evidence="10">
    <location>
        <begin position="571"/>
        <end position="623"/>
    </location>
</feature>
<evidence type="ECO:0000256" key="8">
    <source>
        <dbReference type="ARBA" id="ARBA00038089"/>
    </source>
</evidence>
<feature type="domain" description="C2H2-type" evidence="11">
    <location>
        <begin position="80"/>
        <end position="110"/>
    </location>
</feature>
<dbReference type="GO" id="GO:0045944">
    <property type="term" value="P:positive regulation of transcription by RNA polymerase II"/>
    <property type="evidence" value="ECO:0007669"/>
    <property type="project" value="TreeGrafter"/>
</dbReference>
<name>A0AAN6WNX0_9PEZI</name>
<dbReference type="AlphaFoldDB" id="A0AAN6WNX0"/>
<dbReference type="InterPro" id="IPR036236">
    <property type="entry name" value="Znf_C2H2_sf"/>
</dbReference>
<dbReference type="PROSITE" id="PS00028">
    <property type="entry name" value="ZINC_FINGER_C2H2_1"/>
    <property type="match status" value="2"/>
</dbReference>
<feature type="compositionally biased region" description="Low complexity" evidence="10">
    <location>
        <begin position="591"/>
        <end position="605"/>
    </location>
</feature>
<feature type="compositionally biased region" description="Low complexity" evidence="10">
    <location>
        <begin position="417"/>
        <end position="431"/>
    </location>
</feature>
<feature type="region of interest" description="Disordered" evidence="10">
    <location>
        <begin position="375"/>
        <end position="400"/>
    </location>
</feature>
<dbReference type="FunFam" id="3.30.160.60:FF:001875">
    <property type="entry name" value="pH-response transcription factor pacC/RIM101"/>
    <property type="match status" value="1"/>
</dbReference>
<feature type="domain" description="C2H2-type" evidence="11">
    <location>
        <begin position="146"/>
        <end position="173"/>
    </location>
</feature>
<sequence>MSTGISPTQQQQQQQQQVVSPTAATQENNNTNNAAAAPAAAPAATPASGSSSSTSNGATPAPSTGATGSSSGSAAQDESLTCRWSECTERFISAELLYDHICEKHVGRKSTNNLNLTCQWNQCRTTTVKRDHITSHIRVHVPLKPHKCDFCGKSFKRPQDLKKHVKTHADDSVLVGRAPQDQQGGMHPGAYRAQPSKAPSSFYDHNGHMRGTNAGPFGHPHQNGQPSYYSQHAPPQQPYHAPMYYSQPMGGSRGDFMNHQASFADARQKRGMEESLNEFFGSVKRRQVDPTSYHQVGRSLMPIHASLGLQGGGGGGGLATEYMAQPPHLLGQGHPGHVGPLHQHYYLPPMPNLRTKDDLQQIDHILEQMQTTVYENTGSPNSQYGPVDMRHPSPHGYPHRSAVDAYAVSAAQQVVSPLSAAPSHSSSGTPAVTPPSSTMSYTSGHSPTTSASGMSPTSRHSSTSAVSYPNLPNRPGLPFPSASALGSTFTHNERRLSGGMLQSSAARRSGAGSESDGARTPKATDGGAALSSVSSPSGESEGPEGETYDDWLQHMRTIEFLRNAIRHRLDRREYEDDSDNSRIDPMLNNNPSASGGSGSPRSGGRPSPPGGDRVAYPSLPPIN</sequence>
<keyword evidence="4" id="KW-0677">Repeat</keyword>
<evidence type="ECO:0000256" key="9">
    <source>
        <dbReference type="PROSITE-ProRule" id="PRU00042"/>
    </source>
</evidence>
<dbReference type="Proteomes" id="UP001302126">
    <property type="component" value="Unassembled WGS sequence"/>
</dbReference>
<keyword evidence="6" id="KW-0862">Zinc</keyword>
<feature type="compositionally biased region" description="Polar residues" evidence="10">
    <location>
        <begin position="434"/>
        <end position="467"/>
    </location>
</feature>
<protein>
    <submittedName>
        <fullName evidence="12">PH-response transcription factor pacc-1</fullName>
    </submittedName>
</protein>
<accession>A0AAN6WNX0</accession>
<feature type="compositionally biased region" description="Basic and acidic residues" evidence="10">
    <location>
        <begin position="571"/>
        <end position="582"/>
    </location>
</feature>
<dbReference type="SMART" id="SM00355">
    <property type="entry name" value="ZnF_C2H2"/>
    <property type="match status" value="3"/>
</dbReference>
<dbReference type="Pfam" id="PF00096">
    <property type="entry name" value="zf-C2H2"/>
    <property type="match status" value="1"/>
</dbReference>
<organism evidence="12 13">
    <name type="scientific">Podospora australis</name>
    <dbReference type="NCBI Taxonomy" id="1536484"/>
    <lineage>
        <taxon>Eukaryota</taxon>
        <taxon>Fungi</taxon>
        <taxon>Dikarya</taxon>
        <taxon>Ascomycota</taxon>
        <taxon>Pezizomycotina</taxon>
        <taxon>Sordariomycetes</taxon>
        <taxon>Sordariomycetidae</taxon>
        <taxon>Sordariales</taxon>
        <taxon>Podosporaceae</taxon>
        <taxon>Podospora</taxon>
    </lineage>
</organism>
<dbReference type="PANTHER" id="PTHR47257">
    <property type="entry name" value="PH-RESPONSE TRANSCRIPTION FACTOR PACC/RIM101"/>
    <property type="match status" value="1"/>
</dbReference>
<keyword evidence="7" id="KW-0539">Nucleus</keyword>
<reference evidence="12" key="1">
    <citation type="journal article" date="2023" name="Mol. Phylogenet. Evol.">
        <title>Genome-scale phylogeny and comparative genomics of the fungal order Sordariales.</title>
        <authorList>
            <person name="Hensen N."/>
            <person name="Bonometti L."/>
            <person name="Westerberg I."/>
            <person name="Brannstrom I.O."/>
            <person name="Guillou S."/>
            <person name="Cros-Aarteil S."/>
            <person name="Calhoun S."/>
            <person name="Haridas S."/>
            <person name="Kuo A."/>
            <person name="Mondo S."/>
            <person name="Pangilinan J."/>
            <person name="Riley R."/>
            <person name="LaButti K."/>
            <person name="Andreopoulos B."/>
            <person name="Lipzen A."/>
            <person name="Chen C."/>
            <person name="Yan M."/>
            <person name="Daum C."/>
            <person name="Ng V."/>
            <person name="Clum A."/>
            <person name="Steindorff A."/>
            <person name="Ohm R.A."/>
            <person name="Martin F."/>
            <person name="Silar P."/>
            <person name="Natvig D.O."/>
            <person name="Lalanne C."/>
            <person name="Gautier V."/>
            <person name="Ament-Velasquez S.L."/>
            <person name="Kruys A."/>
            <person name="Hutchinson M.I."/>
            <person name="Powell A.J."/>
            <person name="Barry K."/>
            <person name="Miller A.N."/>
            <person name="Grigoriev I.V."/>
            <person name="Debuchy R."/>
            <person name="Gladieux P."/>
            <person name="Hiltunen Thoren M."/>
            <person name="Johannesson H."/>
        </authorList>
    </citation>
    <scope>NUCLEOTIDE SEQUENCE</scope>
    <source>
        <strain evidence="12">PSN309</strain>
    </source>
</reference>
<keyword evidence="2" id="KW-0678">Repressor</keyword>
<evidence type="ECO:0000259" key="11">
    <source>
        <dbReference type="PROSITE" id="PS50157"/>
    </source>
</evidence>
<evidence type="ECO:0000256" key="4">
    <source>
        <dbReference type="ARBA" id="ARBA00022737"/>
    </source>
</evidence>
<evidence type="ECO:0000256" key="7">
    <source>
        <dbReference type="ARBA" id="ARBA00023242"/>
    </source>
</evidence>
<feature type="compositionally biased region" description="Polar residues" evidence="10">
    <location>
        <begin position="375"/>
        <end position="384"/>
    </location>
</feature>
<evidence type="ECO:0000256" key="6">
    <source>
        <dbReference type="ARBA" id="ARBA00022833"/>
    </source>
</evidence>
<dbReference type="GO" id="GO:0005634">
    <property type="term" value="C:nucleus"/>
    <property type="evidence" value="ECO:0007669"/>
    <property type="project" value="UniProtKB-SubCell"/>
</dbReference>
<evidence type="ECO:0000256" key="2">
    <source>
        <dbReference type="ARBA" id="ARBA00022491"/>
    </source>
</evidence>
<keyword evidence="3" id="KW-0479">Metal-binding</keyword>
<dbReference type="EMBL" id="MU864453">
    <property type="protein sequence ID" value="KAK4185339.1"/>
    <property type="molecule type" value="Genomic_DNA"/>
</dbReference>
<feature type="compositionally biased region" description="Low complexity" evidence="10">
    <location>
        <begin position="503"/>
        <end position="515"/>
    </location>
</feature>
<feature type="region of interest" description="Disordered" evidence="10">
    <location>
        <begin position="1"/>
        <end position="75"/>
    </location>
</feature>
<evidence type="ECO:0000313" key="12">
    <source>
        <dbReference type="EMBL" id="KAK4185339.1"/>
    </source>
</evidence>
<feature type="domain" description="C2H2-type" evidence="11">
    <location>
        <begin position="116"/>
        <end position="145"/>
    </location>
</feature>
<feature type="compositionally biased region" description="Low complexity" evidence="10">
    <location>
        <begin position="531"/>
        <end position="540"/>
    </location>
</feature>